<evidence type="ECO:0000256" key="5">
    <source>
        <dbReference type="RuleBase" id="RU361177"/>
    </source>
</evidence>
<dbReference type="GO" id="GO:0050660">
    <property type="term" value="F:flavin adenine dinucleotide binding"/>
    <property type="evidence" value="ECO:0007669"/>
    <property type="project" value="InterPro"/>
</dbReference>
<evidence type="ECO:0000256" key="3">
    <source>
        <dbReference type="ARBA" id="ARBA00022827"/>
    </source>
</evidence>
<dbReference type="EC" id="1.-.-.-" evidence="5"/>
<dbReference type="Proteomes" id="UP000271974">
    <property type="component" value="Unassembled WGS sequence"/>
</dbReference>
<name>A0A433TL37_ELYCH</name>
<evidence type="ECO:0000313" key="6">
    <source>
        <dbReference type="EMBL" id="RUS82300.1"/>
    </source>
</evidence>
<keyword evidence="5" id="KW-0503">Monooxygenase</keyword>
<protein>
    <recommendedName>
        <fullName evidence="5">Flavin-containing monooxygenase</fullName>
        <ecNumber evidence="5">1.-.-.-</ecNumber>
    </recommendedName>
</protein>
<dbReference type="AlphaFoldDB" id="A0A433TL37"/>
<dbReference type="Gene3D" id="3.50.50.60">
    <property type="entry name" value="FAD/NAD(P)-binding domain"/>
    <property type="match status" value="1"/>
</dbReference>
<comment type="similarity">
    <text evidence="1 5">Belongs to the FMO family.</text>
</comment>
<dbReference type="InterPro" id="IPR050346">
    <property type="entry name" value="FMO-like"/>
</dbReference>
<dbReference type="OrthoDB" id="6155254at2759"/>
<dbReference type="EMBL" id="RQTK01000292">
    <property type="protein sequence ID" value="RUS82300.1"/>
    <property type="molecule type" value="Genomic_DNA"/>
</dbReference>
<comment type="caution">
    <text evidence="6">The sequence shown here is derived from an EMBL/GenBank/DDBJ whole genome shotgun (WGS) entry which is preliminary data.</text>
</comment>
<dbReference type="PANTHER" id="PTHR23023">
    <property type="entry name" value="DIMETHYLANILINE MONOOXYGENASE"/>
    <property type="match status" value="1"/>
</dbReference>
<dbReference type="InterPro" id="IPR036188">
    <property type="entry name" value="FAD/NAD-bd_sf"/>
</dbReference>
<evidence type="ECO:0000313" key="7">
    <source>
        <dbReference type="Proteomes" id="UP000271974"/>
    </source>
</evidence>
<evidence type="ECO:0000256" key="2">
    <source>
        <dbReference type="ARBA" id="ARBA00022630"/>
    </source>
</evidence>
<comment type="cofactor">
    <cofactor evidence="5">
        <name>FAD</name>
        <dbReference type="ChEBI" id="CHEBI:57692"/>
    </cofactor>
</comment>
<dbReference type="GO" id="GO:0004499">
    <property type="term" value="F:N,N-dimethylaniline monooxygenase activity"/>
    <property type="evidence" value="ECO:0007669"/>
    <property type="project" value="InterPro"/>
</dbReference>
<keyword evidence="2 5" id="KW-0285">Flavoprotein</keyword>
<sequence length="90" mass="9812">MSSRPRVCVVGAGVAGLAALKECKHVGLDPVCFELHSDLGGIWTRDRTGQTSNTPSAWDNLITNTTKYIMTFSDFHAAQDTPPYMTRPTV</sequence>
<keyword evidence="3 5" id="KW-0274">FAD</keyword>
<organism evidence="6 7">
    <name type="scientific">Elysia chlorotica</name>
    <name type="common">Eastern emerald elysia</name>
    <name type="synonym">Sea slug</name>
    <dbReference type="NCBI Taxonomy" id="188477"/>
    <lineage>
        <taxon>Eukaryota</taxon>
        <taxon>Metazoa</taxon>
        <taxon>Spiralia</taxon>
        <taxon>Lophotrochozoa</taxon>
        <taxon>Mollusca</taxon>
        <taxon>Gastropoda</taxon>
        <taxon>Heterobranchia</taxon>
        <taxon>Euthyneura</taxon>
        <taxon>Panpulmonata</taxon>
        <taxon>Sacoglossa</taxon>
        <taxon>Placobranchoidea</taxon>
        <taxon>Plakobranchidae</taxon>
        <taxon>Elysia</taxon>
    </lineage>
</organism>
<accession>A0A433TL37</accession>
<dbReference type="GO" id="GO:0050661">
    <property type="term" value="F:NADP binding"/>
    <property type="evidence" value="ECO:0007669"/>
    <property type="project" value="InterPro"/>
</dbReference>
<reference evidence="6 7" key="1">
    <citation type="submission" date="2019-01" db="EMBL/GenBank/DDBJ databases">
        <title>A draft genome assembly of the solar-powered sea slug Elysia chlorotica.</title>
        <authorList>
            <person name="Cai H."/>
            <person name="Li Q."/>
            <person name="Fang X."/>
            <person name="Li J."/>
            <person name="Curtis N.E."/>
            <person name="Altenburger A."/>
            <person name="Shibata T."/>
            <person name="Feng M."/>
            <person name="Maeda T."/>
            <person name="Schwartz J.A."/>
            <person name="Shigenobu S."/>
            <person name="Lundholm N."/>
            <person name="Nishiyama T."/>
            <person name="Yang H."/>
            <person name="Hasebe M."/>
            <person name="Li S."/>
            <person name="Pierce S.K."/>
            <person name="Wang J."/>
        </authorList>
    </citation>
    <scope>NUCLEOTIDE SEQUENCE [LARGE SCALE GENOMIC DNA]</scope>
    <source>
        <strain evidence="6">EC2010</strain>
        <tissue evidence="6">Whole organism of an adult</tissue>
    </source>
</reference>
<dbReference type="STRING" id="188477.A0A433TL37"/>
<dbReference type="InterPro" id="IPR020946">
    <property type="entry name" value="Flavin_mOase-like"/>
</dbReference>
<dbReference type="Pfam" id="PF00743">
    <property type="entry name" value="FMO-like"/>
    <property type="match status" value="1"/>
</dbReference>
<dbReference type="SUPFAM" id="SSF51905">
    <property type="entry name" value="FAD/NAD(P)-binding domain"/>
    <property type="match status" value="1"/>
</dbReference>
<proteinExistence type="inferred from homology"/>
<gene>
    <name evidence="6" type="ORF">EGW08_009932</name>
</gene>
<evidence type="ECO:0000256" key="1">
    <source>
        <dbReference type="ARBA" id="ARBA00009183"/>
    </source>
</evidence>
<keyword evidence="4 5" id="KW-0560">Oxidoreductase</keyword>
<keyword evidence="7" id="KW-1185">Reference proteome</keyword>
<evidence type="ECO:0000256" key="4">
    <source>
        <dbReference type="ARBA" id="ARBA00023002"/>
    </source>
</evidence>